<keyword evidence="1" id="KW-0812">Transmembrane</keyword>
<evidence type="ECO:0000313" key="2">
    <source>
        <dbReference type="EMBL" id="REA64412.1"/>
    </source>
</evidence>
<dbReference type="EMBL" id="QNUL01000001">
    <property type="protein sequence ID" value="REA64412.1"/>
    <property type="molecule type" value="Genomic_DNA"/>
</dbReference>
<reference evidence="2 3" key="1">
    <citation type="submission" date="2018-07" db="EMBL/GenBank/DDBJ databases">
        <title>Dyadobacter roseus sp. nov., isolated from rose rhizosphere soil.</title>
        <authorList>
            <person name="Chen L."/>
        </authorList>
    </citation>
    <scope>NUCLEOTIDE SEQUENCE [LARGE SCALE GENOMIC DNA]</scope>
    <source>
        <strain evidence="2 3">RS19</strain>
    </source>
</reference>
<accession>A0A3D8YI01</accession>
<dbReference type="AlphaFoldDB" id="A0A3D8YI01"/>
<sequence length="440" mass="49375">MENEQARSTAFESLDHCCRLVSELYGKPGIAHWTNSDYVQLGYILYKKTKVQISPSTLKRIFGKTKTGERYFPQKATRDALAHYLGFKDWEHFTYSSPFPGITEDRPAHKPVQMISAQERAGLQTSHRPRGISWWLAMLLALSAGGYYAYYLLSKKTEMPLVKLECSNPVGKNPHSAAFTVRGLPVSFDDHYLIEFGDGRKVSVTAGDSLYSHYYEVPGRYLAVLKRGSQSLDTVSVYLKTDAWTATAEMMFDTTRVYPVNTAGLFSNGKNRVDALEVSRAGVDTNRTFFVKFLNTQQTDIDGDNFDLSVKLKTSADRAGVRCSQVRVIVFGEQSKHLIDVMKPGCEHWTDMQFSEISKQGEFNKLDFLGADLREGGIIGLNVVNKRATVMINHKKVFETAYQKPLKKIYGLGIFFSGIGEIQSVSLKDTQTNAAFSGNF</sequence>
<keyword evidence="3" id="KW-1185">Reference proteome</keyword>
<protein>
    <recommendedName>
        <fullName evidence="4">PKD domain-containing protein</fullName>
    </recommendedName>
</protein>
<keyword evidence="1" id="KW-0472">Membrane</keyword>
<comment type="caution">
    <text evidence="2">The sequence shown here is derived from an EMBL/GenBank/DDBJ whole genome shotgun (WGS) entry which is preliminary data.</text>
</comment>
<keyword evidence="1" id="KW-1133">Transmembrane helix</keyword>
<proteinExistence type="predicted"/>
<gene>
    <name evidence="2" type="ORF">DSL64_02345</name>
</gene>
<dbReference type="RefSeq" id="WP_115829020.1">
    <property type="nucleotide sequence ID" value="NZ_QNUL01000001.1"/>
</dbReference>
<feature type="transmembrane region" description="Helical" evidence="1">
    <location>
        <begin position="132"/>
        <end position="153"/>
    </location>
</feature>
<dbReference type="Proteomes" id="UP000256373">
    <property type="component" value="Unassembled WGS sequence"/>
</dbReference>
<evidence type="ECO:0000313" key="3">
    <source>
        <dbReference type="Proteomes" id="UP000256373"/>
    </source>
</evidence>
<dbReference type="InterPro" id="IPR035986">
    <property type="entry name" value="PKD_dom_sf"/>
</dbReference>
<dbReference type="SUPFAM" id="SSF49299">
    <property type="entry name" value="PKD domain"/>
    <property type="match status" value="1"/>
</dbReference>
<name>A0A3D8YI01_9BACT</name>
<evidence type="ECO:0008006" key="4">
    <source>
        <dbReference type="Google" id="ProtNLM"/>
    </source>
</evidence>
<organism evidence="2 3">
    <name type="scientific">Dyadobacter luteus</name>
    <dbReference type="NCBI Taxonomy" id="2259619"/>
    <lineage>
        <taxon>Bacteria</taxon>
        <taxon>Pseudomonadati</taxon>
        <taxon>Bacteroidota</taxon>
        <taxon>Cytophagia</taxon>
        <taxon>Cytophagales</taxon>
        <taxon>Spirosomataceae</taxon>
        <taxon>Dyadobacter</taxon>
    </lineage>
</organism>
<evidence type="ECO:0000256" key="1">
    <source>
        <dbReference type="SAM" id="Phobius"/>
    </source>
</evidence>
<dbReference type="OrthoDB" id="639802at2"/>